<evidence type="ECO:0008006" key="2">
    <source>
        <dbReference type="Google" id="ProtNLM"/>
    </source>
</evidence>
<evidence type="ECO:0000313" key="1">
    <source>
        <dbReference type="EMBL" id="MPN48362.1"/>
    </source>
</evidence>
<organism evidence="1">
    <name type="scientific">bioreactor metagenome</name>
    <dbReference type="NCBI Taxonomy" id="1076179"/>
    <lineage>
        <taxon>unclassified sequences</taxon>
        <taxon>metagenomes</taxon>
        <taxon>ecological metagenomes</taxon>
    </lineage>
</organism>
<protein>
    <recommendedName>
        <fullName evidence="2">Glycosyl transferase family 1 domain-containing protein</fullName>
    </recommendedName>
</protein>
<comment type="caution">
    <text evidence="1">The sequence shown here is derived from an EMBL/GenBank/DDBJ whole genome shotgun (WGS) entry which is preliminary data.</text>
</comment>
<proteinExistence type="predicted"/>
<reference evidence="1" key="1">
    <citation type="submission" date="2019-08" db="EMBL/GenBank/DDBJ databases">
        <authorList>
            <person name="Kucharzyk K."/>
            <person name="Murdoch R.W."/>
            <person name="Higgins S."/>
            <person name="Loffler F."/>
        </authorList>
    </citation>
    <scope>NUCLEOTIDE SEQUENCE</scope>
</reference>
<gene>
    <name evidence="1" type="ORF">SDC9_195969</name>
</gene>
<name>A0A645IC00_9ZZZZ</name>
<dbReference type="EMBL" id="VSSQ01110627">
    <property type="protein sequence ID" value="MPN48362.1"/>
    <property type="molecule type" value="Genomic_DNA"/>
</dbReference>
<sequence>MPKGTVLYIGSFEMPDKSAAAHRVLNNGKIFRDLGYKVAFIGPDKELKRQNFDIIKQRYEYSGMDIWCVPYPKSSKQWINYLSKIDVLKRFVNTMAM</sequence>
<accession>A0A645IC00</accession>
<dbReference type="AlphaFoldDB" id="A0A645IC00"/>